<evidence type="ECO:0000256" key="1">
    <source>
        <dbReference type="ARBA" id="ARBA00022679"/>
    </source>
</evidence>
<sequence>MTDKALWAFSDTSGNCSNTISLCEATKEDAPFIAAIYNQAILAGNCTCDTKTVTSEMREKWICQHAADGYPVYLCLENGIPVGYGYLTAYRQGREAVNHVAEVSYYLDFSAHGRHIGTHLLAALEQQAKKQGLKVLIAILVGSNRPSVGLLEKYGYVEWGRLPQIVHLGDRHTDHLIYGKYL</sequence>
<organism evidence="4 5">
    <name type="scientific">Fumia xinanensis</name>
    <dbReference type="NCBI Taxonomy" id="2763659"/>
    <lineage>
        <taxon>Bacteria</taxon>
        <taxon>Bacillati</taxon>
        <taxon>Bacillota</taxon>
        <taxon>Clostridia</taxon>
        <taxon>Eubacteriales</taxon>
        <taxon>Oscillospiraceae</taxon>
        <taxon>Fumia</taxon>
    </lineage>
</organism>
<keyword evidence="5" id="KW-1185">Reference proteome</keyword>
<comment type="caution">
    <text evidence="4">The sequence shown here is derived from an EMBL/GenBank/DDBJ whole genome shotgun (WGS) entry which is preliminary data.</text>
</comment>
<accession>A0A926E237</accession>
<dbReference type="InterPro" id="IPR000182">
    <property type="entry name" value="GNAT_dom"/>
</dbReference>
<gene>
    <name evidence="4" type="ORF">H8710_07435</name>
</gene>
<dbReference type="PROSITE" id="PS51186">
    <property type="entry name" value="GNAT"/>
    <property type="match status" value="1"/>
</dbReference>
<dbReference type="InterPro" id="IPR016181">
    <property type="entry name" value="Acyl_CoA_acyltransferase"/>
</dbReference>
<proteinExistence type="predicted"/>
<dbReference type="PANTHER" id="PTHR43072:SF23">
    <property type="entry name" value="UPF0039 PROTEIN C11D3.02C"/>
    <property type="match status" value="1"/>
</dbReference>
<dbReference type="CDD" id="cd04301">
    <property type="entry name" value="NAT_SF"/>
    <property type="match status" value="1"/>
</dbReference>
<reference evidence="4" key="1">
    <citation type="submission" date="2020-08" db="EMBL/GenBank/DDBJ databases">
        <title>Genome public.</title>
        <authorList>
            <person name="Liu C."/>
            <person name="Sun Q."/>
        </authorList>
    </citation>
    <scope>NUCLEOTIDE SEQUENCE</scope>
    <source>
        <strain evidence="4">NSJ-33</strain>
    </source>
</reference>
<protein>
    <submittedName>
        <fullName evidence="4">N-acetyltransferase</fullName>
    </submittedName>
</protein>
<evidence type="ECO:0000256" key="2">
    <source>
        <dbReference type="ARBA" id="ARBA00023315"/>
    </source>
</evidence>
<keyword evidence="2" id="KW-0012">Acyltransferase</keyword>
<evidence type="ECO:0000259" key="3">
    <source>
        <dbReference type="PROSITE" id="PS51186"/>
    </source>
</evidence>
<dbReference type="EMBL" id="JACRSV010000002">
    <property type="protein sequence ID" value="MBC8559896.1"/>
    <property type="molecule type" value="Genomic_DNA"/>
</dbReference>
<dbReference type="Proteomes" id="UP000610760">
    <property type="component" value="Unassembled WGS sequence"/>
</dbReference>
<name>A0A926E237_9FIRM</name>
<dbReference type="AlphaFoldDB" id="A0A926E237"/>
<feature type="domain" description="N-acetyltransferase" evidence="3">
    <location>
        <begin position="20"/>
        <end position="182"/>
    </location>
</feature>
<evidence type="ECO:0000313" key="5">
    <source>
        <dbReference type="Proteomes" id="UP000610760"/>
    </source>
</evidence>
<dbReference type="GO" id="GO:0016747">
    <property type="term" value="F:acyltransferase activity, transferring groups other than amino-acyl groups"/>
    <property type="evidence" value="ECO:0007669"/>
    <property type="project" value="InterPro"/>
</dbReference>
<evidence type="ECO:0000313" key="4">
    <source>
        <dbReference type="EMBL" id="MBC8559896.1"/>
    </source>
</evidence>
<dbReference type="PANTHER" id="PTHR43072">
    <property type="entry name" value="N-ACETYLTRANSFERASE"/>
    <property type="match status" value="1"/>
</dbReference>
<dbReference type="SUPFAM" id="SSF55729">
    <property type="entry name" value="Acyl-CoA N-acyltransferases (Nat)"/>
    <property type="match status" value="1"/>
</dbReference>
<keyword evidence="1" id="KW-0808">Transferase</keyword>
<dbReference type="RefSeq" id="WP_249294870.1">
    <property type="nucleotide sequence ID" value="NZ_JACRSV010000002.1"/>
</dbReference>
<dbReference type="Pfam" id="PF13420">
    <property type="entry name" value="Acetyltransf_4"/>
    <property type="match status" value="1"/>
</dbReference>
<dbReference type="Gene3D" id="3.40.630.30">
    <property type="match status" value="1"/>
</dbReference>